<feature type="transmembrane region" description="Helical" evidence="1">
    <location>
        <begin position="455"/>
        <end position="476"/>
    </location>
</feature>
<keyword evidence="1" id="KW-0812">Transmembrane</keyword>
<keyword evidence="4" id="KW-1185">Reference proteome</keyword>
<organism evidence="3 4">
    <name type="scientific">Aspergillus bombycis</name>
    <dbReference type="NCBI Taxonomy" id="109264"/>
    <lineage>
        <taxon>Eukaryota</taxon>
        <taxon>Fungi</taxon>
        <taxon>Dikarya</taxon>
        <taxon>Ascomycota</taxon>
        <taxon>Pezizomycotina</taxon>
        <taxon>Eurotiomycetes</taxon>
        <taxon>Eurotiomycetidae</taxon>
        <taxon>Eurotiales</taxon>
        <taxon>Aspergillaceae</taxon>
        <taxon>Aspergillus</taxon>
    </lineage>
</organism>
<dbReference type="OrthoDB" id="9451547at2759"/>
<dbReference type="Proteomes" id="UP000179179">
    <property type="component" value="Unassembled WGS sequence"/>
</dbReference>
<name>A0A1F7ZQV9_9EURO</name>
<accession>A0A1F7ZQV9</accession>
<comment type="caution">
    <text evidence="3">The sequence shown here is derived from an EMBL/GenBank/DDBJ whole genome shotgun (WGS) entry which is preliminary data.</text>
</comment>
<sequence>MAGLRKLLYFYCLLHSLSDLGAVSAAPAPLVGPQPEPAYVAEPDQRGTLTLFWNCFSTFILCVWTAVHPDVLPVKGYWSANVYKFFMMTWAIVIPELVVCMAVEQLLRAIKIRNLWEQSFEGDSEKKYWLGLTGAFFVVMGGYVVETESYNHRANTAQRELPSGKSSRHLQRPNTITESFDSPSPLVTTIGPQGFESLLQGGKIRRLIQDGTLQKHHFDQSVIEDKGNANTISKLLVAVQISWMVIQAVGRKLSGLPVTLLEAHVLIQILYSIVAYCCWWAKPLDINRPIPLPLDSADLMGHDLTQPTTNHARDLPFFTEYYEHGGWVYMFFRAAYSVLKYLRRRIELWASILAITNGGLHLCVWNNYFPTPAERIIWRMSGIGLGIFPTIVYFVMSWNEEFDSFFIKMWYRMRFEKRSRVGMMLRSWSMLWELYHESVYDHSSNRRVPIWLRYFLLGVSIIAMILYVACIFFLTIEAFISMRSLPSGAYRQPRWTGIFPHV</sequence>
<reference evidence="3 4" key="1">
    <citation type="journal article" date="2016" name="Genome Biol. Evol.">
        <title>Draft genome sequence of an aflatoxigenic Aspergillus species, A. bombycis.</title>
        <authorList>
            <person name="Moore G.G."/>
            <person name="Mack B.M."/>
            <person name="Beltz S.B."/>
            <person name="Gilbert M.K."/>
        </authorList>
    </citation>
    <scope>NUCLEOTIDE SEQUENCE [LARGE SCALE GENOMIC DNA]</scope>
    <source>
        <strain evidence="4">NRRL 26010</strain>
    </source>
</reference>
<keyword evidence="1" id="KW-1133">Transmembrane helix</keyword>
<feature type="transmembrane region" description="Helical" evidence="1">
    <location>
        <begin position="348"/>
        <end position="370"/>
    </location>
</feature>
<evidence type="ECO:0000313" key="3">
    <source>
        <dbReference type="EMBL" id="OGM41833.1"/>
    </source>
</evidence>
<evidence type="ECO:0000256" key="1">
    <source>
        <dbReference type="SAM" id="Phobius"/>
    </source>
</evidence>
<dbReference type="STRING" id="109264.A0A1F7ZQV9"/>
<feature type="transmembrane region" description="Helical" evidence="1">
    <location>
        <begin position="88"/>
        <end position="107"/>
    </location>
</feature>
<dbReference type="EMBL" id="LYCR01000102">
    <property type="protein sequence ID" value="OGM41833.1"/>
    <property type="molecule type" value="Genomic_DNA"/>
</dbReference>
<gene>
    <name evidence="3" type="ORF">ABOM_009649</name>
</gene>
<keyword evidence="2" id="KW-0732">Signal</keyword>
<proteinExistence type="predicted"/>
<dbReference type="AlphaFoldDB" id="A0A1F7ZQV9"/>
<protein>
    <submittedName>
        <fullName evidence="3">Uncharacterized protein</fullName>
    </submittedName>
</protein>
<keyword evidence="1" id="KW-0472">Membrane</keyword>
<feature type="transmembrane region" description="Helical" evidence="1">
    <location>
        <begin position="49"/>
        <end position="67"/>
    </location>
</feature>
<dbReference type="GeneID" id="34453039"/>
<evidence type="ECO:0000256" key="2">
    <source>
        <dbReference type="SAM" id="SignalP"/>
    </source>
</evidence>
<dbReference type="RefSeq" id="XP_022385550.1">
    <property type="nucleotide sequence ID" value="XM_022536777.1"/>
</dbReference>
<dbReference type="PANTHER" id="PTHR35043">
    <property type="entry name" value="TRANSCRIPTION FACTOR DOMAIN-CONTAINING PROTEIN"/>
    <property type="match status" value="1"/>
</dbReference>
<feature type="chain" id="PRO_5009534039" evidence="2">
    <location>
        <begin position="26"/>
        <end position="502"/>
    </location>
</feature>
<feature type="transmembrane region" description="Helical" evidence="1">
    <location>
        <begin position="127"/>
        <end position="145"/>
    </location>
</feature>
<evidence type="ECO:0000313" key="4">
    <source>
        <dbReference type="Proteomes" id="UP000179179"/>
    </source>
</evidence>
<feature type="signal peptide" evidence="2">
    <location>
        <begin position="1"/>
        <end position="25"/>
    </location>
</feature>
<dbReference type="PANTHER" id="PTHR35043:SF7">
    <property type="entry name" value="TRANSCRIPTION FACTOR DOMAIN-CONTAINING PROTEIN"/>
    <property type="match status" value="1"/>
</dbReference>
<feature type="transmembrane region" description="Helical" evidence="1">
    <location>
        <begin position="376"/>
        <end position="398"/>
    </location>
</feature>